<dbReference type="Proteomes" id="UP001324533">
    <property type="component" value="Chromosome"/>
</dbReference>
<keyword evidence="2" id="KW-0472">Membrane</keyword>
<keyword evidence="5" id="KW-1185">Reference proteome</keyword>
<proteinExistence type="predicted"/>
<keyword evidence="2" id="KW-0812">Transmembrane</keyword>
<evidence type="ECO:0000256" key="2">
    <source>
        <dbReference type="SAM" id="Phobius"/>
    </source>
</evidence>
<dbReference type="RefSeq" id="WP_322408910.1">
    <property type="nucleotide sequence ID" value="NZ_CP139779.1"/>
</dbReference>
<dbReference type="Pfam" id="PF22504">
    <property type="entry name" value="DUF6993"/>
    <property type="match status" value="1"/>
</dbReference>
<feature type="compositionally biased region" description="Pro residues" evidence="1">
    <location>
        <begin position="39"/>
        <end position="49"/>
    </location>
</feature>
<sequence length="174" mass="17860">MPLRKPDHHDRRPLSPLIALRGILIGGVLALLLAGCTPTPSPSPTPTVPVPESTSSVEPPAPAGPALVPDGSAEDNLPFFTQIIQAVWNSDGRGAGRAYVDALVAGGFDKAAMQVTADTSTVGNPAESIQVSVRWGEQCLIGQVGDATGEPVATVLAALPDGACLLGETRPIDW</sequence>
<evidence type="ECO:0000256" key="1">
    <source>
        <dbReference type="SAM" id="MobiDB-lite"/>
    </source>
</evidence>
<name>A0ABZ0V8A6_9MICO</name>
<gene>
    <name evidence="4" type="ORF">T9R20_08730</name>
</gene>
<feature type="transmembrane region" description="Helical" evidence="2">
    <location>
        <begin position="14"/>
        <end position="34"/>
    </location>
</feature>
<evidence type="ECO:0000259" key="3">
    <source>
        <dbReference type="Pfam" id="PF22504"/>
    </source>
</evidence>
<keyword evidence="2" id="KW-1133">Transmembrane helix</keyword>
<dbReference type="InterPro" id="IPR054262">
    <property type="entry name" value="DUF6993"/>
</dbReference>
<dbReference type="EMBL" id="CP139779">
    <property type="protein sequence ID" value="WQB68810.1"/>
    <property type="molecule type" value="Genomic_DNA"/>
</dbReference>
<feature type="region of interest" description="Disordered" evidence="1">
    <location>
        <begin position="39"/>
        <end position="70"/>
    </location>
</feature>
<feature type="domain" description="DUF6993" evidence="3">
    <location>
        <begin position="85"/>
        <end position="168"/>
    </location>
</feature>
<evidence type="ECO:0000313" key="5">
    <source>
        <dbReference type="Proteomes" id="UP001324533"/>
    </source>
</evidence>
<reference evidence="4 5" key="1">
    <citation type="submission" date="2023-06" db="EMBL/GenBank/DDBJ databases">
        <title>Rock-solubilizing bacteria, Microbacterium invictum, promotes re-establishment of vegetation in rocky wasteland by accelerating rock bio-weathering and reshaping soil bacterial community.</title>
        <authorList>
            <person name="Liu C."/>
        </authorList>
    </citation>
    <scope>NUCLEOTIDE SEQUENCE [LARGE SCALE GENOMIC DNA]</scope>
    <source>
        <strain evidence="4 5">X-18</strain>
    </source>
</reference>
<organism evidence="4 5">
    <name type="scientific">Microbacterium invictum</name>
    <dbReference type="NCBI Taxonomy" id="515415"/>
    <lineage>
        <taxon>Bacteria</taxon>
        <taxon>Bacillati</taxon>
        <taxon>Actinomycetota</taxon>
        <taxon>Actinomycetes</taxon>
        <taxon>Micrococcales</taxon>
        <taxon>Microbacteriaceae</taxon>
        <taxon>Microbacterium</taxon>
    </lineage>
</organism>
<accession>A0ABZ0V8A6</accession>
<protein>
    <recommendedName>
        <fullName evidence="3">DUF6993 domain-containing protein</fullName>
    </recommendedName>
</protein>
<evidence type="ECO:0000313" key="4">
    <source>
        <dbReference type="EMBL" id="WQB68810.1"/>
    </source>
</evidence>